<protein>
    <submittedName>
        <fullName evidence="1">Uncharacterized protein</fullName>
    </submittedName>
</protein>
<dbReference type="Proteomes" id="UP000236333">
    <property type="component" value="Unassembled WGS sequence"/>
</dbReference>
<name>A0A2J8A3V8_9CHLO</name>
<reference evidence="1 2" key="1">
    <citation type="journal article" date="2017" name="Mol. Biol. Evol.">
        <title>The 4-celled Tetrabaena socialis nuclear genome reveals the essential components for genetic control of cell number at the origin of multicellularity in the volvocine lineage.</title>
        <authorList>
            <person name="Featherston J."/>
            <person name="Arakaki Y."/>
            <person name="Hanschen E.R."/>
            <person name="Ferris P.J."/>
            <person name="Michod R.E."/>
            <person name="Olson B.J.S.C."/>
            <person name="Nozaki H."/>
            <person name="Durand P.M."/>
        </authorList>
    </citation>
    <scope>NUCLEOTIDE SEQUENCE [LARGE SCALE GENOMIC DNA]</scope>
    <source>
        <strain evidence="1 2">NIES-571</strain>
    </source>
</reference>
<dbReference type="AlphaFoldDB" id="A0A2J8A3V8"/>
<proteinExistence type="predicted"/>
<dbReference type="OrthoDB" id="1883156at2759"/>
<evidence type="ECO:0000313" key="1">
    <source>
        <dbReference type="EMBL" id="PNH07201.1"/>
    </source>
</evidence>
<organism evidence="1 2">
    <name type="scientific">Tetrabaena socialis</name>
    <dbReference type="NCBI Taxonomy" id="47790"/>
    <lineage>
        <taxon>Eukaryota</taxon>
        <taxon>Viridiplantae</taxon>
        <taxon>Chlorophyta</taxon>
        <taxon>core chlorophytes</taxon>
        <taxon>Chlorophyceae</taxon>
        <taxon>CS clade</taxon>
        <taxon>Chlamydomonadales</taxon>
        <taxon>Tetrabaenaceae</taxon>
        <taxon>Tetrabaena</taxon>
    </lineage>
</organism>
<sequence length="227" mass="23686">MLDPAPDNARRLRSKFKRLLPTVGCEAEAVAYVEEAADVWQVDGGTSTKPVTPSGGYVRVEACLAAPDGQTRLRVVVTLLPDGQSKEWAVVAANVTREAFDGPYNGGVELCGCSPNKTSAFVDSAPTTLEELAGDWRSTQLLAFECSSEGGPLELQPGAGAPEGRASSLAGAGALLLPPGVWVGCRAAGSSVDLEMGALREASARDVAVCSYRQGRLHRVVLASETK</sequence>
<keyword evidence="2" id="KW-1185">Reference proteome</keyword>
<comment type="caution">
    <text evidence="1">The sequence shown here is derived from an EMBL/GenBank/DDBJ whole genome shotgun (WGS) entry which is preliminary data.</text>
</comment>
<evidence type="ECO:0000313" key="2">
    <source>
        <dbReference type="Proteomes" id="UP000236333"/>
    </source>
</evidence>
<dbReference type="EMBL" id="PGGS01000192">
    <property type="protein sequence ID" value="PNH07201.1"/>
    <property type="molecule type" value="Genomic_DNA"/>
</dbReference>
<accession>A0A2J8A3V8</accession>
<gene>
    <name evidence="1" type="ORF">TSOC_006370</name>
</gene>